<keyword evidence="2" id="KW-1185">Reference proteome</keyword>
<gene>
    <name evidence="1" type="ORF">A8990_12342</name>
</gene>
<evidence type="ECO:0000313" key="2">
    <source>
        <dbReference type="Proteomes" id="UP000256304"/>
    </source>
</evidence>
<reference evidence="1 2" key="1">
    <citation type="submission" date="2018-08" db="EMBL/GenBank/DDBJ databases">
        <title>Genomic Encyclopedia of Type Strains, Phase III (KMG-III): the genomes of soil and plant-associated and newly described type strains.</title>
        <authorList>
            <person name="Whitman W."/>
        </authorList>
    </citation>
    <scope>NUCLEOTIDE SEQUENCE [LARGE SCALE GENOMIC DNA]</scope>
    <source>
        <strain evidence="1 2">CGMCC 1.10966</strain>
    </source>
</reference>
<protein>
    <submittedName>
        <fullName evidence="1">Uncharacterized protein</fullName>
    </submittedName>
</protein>
<accession>A0A3D9RSG3</accession>
<name>A0A3D9RSG3_9BACL</name>
<dbReference type="Proteomes" id="UP000256304">
    <property type="component" value="Unassembled WGS sequence"/>
</dbReference>
<evidence type="ECO:0000313" key="1">
    <source>
        <dbReference type="EMBL" id="REE78914.1"/>
    </source>
</evidence>
<dbReference type="EMBL" id="QTTN01000023">
    <property type="protein sequence ID" value="REE78914.1"/>
    <property type="molecule type" value="Genomic_DNA"/>
</dbReference>
<sequence length="52" mass="5468">MRELVGHCQRCGKAVYCEDGFLNGAIVEGSGALICSDCAYPPKEAEGSESSE</sequence>
<comment type="caution">
    <text evidence="1">The sequence shown here is derived from an EMBL/GenBank/DDBJ whole genome shotgun (WGS) entry which is preliminary data.</text>
</comment>
<organism evidence="1 2">
    <name type="scientific">Paenibacillus taihuensis</name>
    <dbReference type="NCBI Taxonomy" id="1156355"/>
    <lineage>
        <taxon>Bacteria</taxon>
        <taxon>Bacillati</taxon>
        <taxon>Bacillota</taxon>
        <taxon>Bacilli</taxon>
        <taxon>Bacillales</taxon>
        <taxon>Paenibacillaceae</taxon>
        <taxon>Paenibacillus</taxon>
    </lineage>
</organism>
<proteinExistence type="predicted"/>
<dbReference type="AlphaFoldDB" id="A0A3D9RSG3"/>